<dbReference type="VEuPathDB" id="FungiDB:FUN_015511"/>
<dbReference type="Pfam" id="PF00011">
    <property type="entry name" value="HSP20"/>
    <property type="match status" value="1"/>
</dbReference>
<evidence type="ECO:0000256" key="3">
    <source>
        <dbReference type="SAM" id="Coils"/>
    </source>
</evidence>
<dbReference type="AlphaFoldDB" id="A0A2N0R4L0"/>
<dbReference type="InterPro" id="IPR008978">
    <property type="entry name" value="HSP20-like_chaperone"/>
</dbReference>
<dbReference type="Proteomes" id="UP000232688">
    <property type="component" value="Unassembled WGS sequence"/>
</dbReference>
<reference evidence="6 7" key="1">
    <citation type="submission" date="2017-10" db="EMBL/GenBank/DDBJ databases">
        <title>Extensive intraspecific genome diversity in a model arbuscular mycorrhizal fungus.</title>
        <authorList>
            <person name="Chen E.C.H."/>
            <person name="Morin E."/>
            <person name="Baudet D."/>
            <person name="Noel J."/>
            <person name="Ndikumana S."/>
            <person name="Charron P."/>
            <person name="St-Onge C."/>
            <person name="Giorgi J."/>
            <person name="Grigoriev I.V."/>
            <person name="Roux C."/>
            <person name="Martin F.M."/>
            <person name="Corradi N."/>
        </authorList>
    </citation>
    <scope>NUCLEOTIDE SEQUENCE [LARGE SCALE GENOMIC DNA]</scope>
    <source>
        <strain evidence="6 7">A1</strain>
    </source>
</reference>
<dbReference type="InterPro" id="IPR002068">
    <property type="entry name" value="A-crystallin/Hsp20_dom"/>
</dbReference>
<keyword evidence="3" id="KW-0175">Coiled coil</keyword>
<dbReference type="PROSITE" id="PS01031">
    <property type="entry name" value="SHSP"/>
    <property type="match status" value="1"/>
</dbReference>
<dbReference type="VEuPathDB" id="FungiDB:FUN_022721"/>
<reference evidence="6 7" key="2">
    <citation type="submission" date="2017-10" db="EMBL/GenBank/DDBJ databases">
        <title>Genome analyses suggest a sexual origin of heterokaryosis in a supposedly ancient asexual fungus.</title>
        <authorList>
            <person name="Corradi N."/>
            <person name="Sedzielewska K."/>
            <person name="Noel J."/>
            <person name="Charron P."/>
            <person name="Farinelli L."/>
            <person name="Marton T."/>
            <person name="Kruger M."/>
            <person name="Pelin A."/>
            <person name="Brachmann A."/>
            <person name="Corradi N."/>
        </authorList>
    </citation>
    <scope>NUCLEOTIDE SEQUENCE [LARGE SCALE GENOMIC DNA]</scope>
    <source>
        <strain evidence="6 7">A1</strain>
    </source>
</reference>
<organism evidence="6 7">
    <name type="scientific">Rhizophagus irregularis</name>
    <dbReference type="NCBI Taxonomy" id="588596"/>
    <lineage>
        <taxon>Eukaryota</taxon>
        <taxon>Fungi</taxon>
        <taxon>Fungi incertae sedis</taxon>
        <taxon>Mucoromycota</taxon>
        <taxon>Glomeromycotina</taxon>
        <taxon>Glomeromycetes</taxon>
        <taxon>Glomerales</taxon>
        <taxon>Glomeraceae</taxon>
        <taxon>Rhizophagus</taxon>
    </lineage>
</organism>
<accession>A0A2N0R4L0</accession>
<evidence type="ECO:0000256" key="4">
    <source>
        <dbReference type="SAM" id="MobiDB-lite"/>
    </source>
</evidence>
<feature type="coiled-coil region" evidence="3">
    <location>
        <begin position="374"/>
        <end position="401"/>
    </location>
</feature>
<feature type="domain" description="SHSP" evidence="5">
    <location>
        <begin position="132"/>
        <end position="247"/>
    </location>
</feature>
<evidence type="ECO:0000313" key="7">
    <source>
        <dbReference type="Proteomes" id="UP000232688"/>
    </source>
</evidence>
<feature type="region of interest" description="Disordered" evidence="4">
    <location>
        <begin position="639"/>
        <end position="666"/>
    </location>
</feature>
<dbReference type="VEuPathDB" id="FungiDB:RhiirFUN_000188"/>
<evidence type="ECO:0000313" key="6">
    <source>
        <dbReference type="EMBL" id="PKC58244.1"/>
    </source>
</evidence>
<comment type="caution">
    <text evidence="6">The sequence shown here is derived from an EMBL/GenBank/DDBJ whole genome shotgun (WGS) entry which is preliminary data.</text>
</comment>
<comment type="similarity">
    <text evidence="1 2">Belongs to the small heat shock protein (HSP20) family.</text>
</comment>
<protein>
    <recommendedName>
        <fullName evidence="5">SHSP domain-containing protein</fullName>
    </recommendedName>
</protein>
<dbReference type="VEuPathDB" id="FungiDB:RhiirFUN_010014"/>
<sequence>MVEGDITGLDYDEISECIKATTKFDFVHVHKKKDKSFGHIHFESWEESSRFYYSMKDKHFYYDGDKERGPIRFYGVTYYNYTQKVVYKMDTETANTGTSTSVIEISNHNDINEYERSKKRKITENMRKSPKISESPVSVLYGLYEDNHTFNIVLHTPGIRNKVDLLVSSVSNKLIIIEGNFSEKSVPRKSIKNFLPIGPFKAEVKLPSGVKTISVKIEIEYGVSTVTLEKNTYNMDKIGEKNDEEVLTWVAQSKCKKIEEYIELEDKLIGPSNITKPGKLPIRINKPETRVPAVFYFLTVFLMKWAGLAAKKIIEEYIECHVKAEIEIERMEYNKKMAATEFDELKWKYDALSTAFDKFKENSADSSLTNGLIITDLEGRIRNLEADVTAKENIIRNLQADVTVKKQIILEKSEQTNMLWEKIRDWKLKWKSLIDDSRKDYLEEYYAEKSRDITFYDIPVYWSDEEIFNSINTTVGLIECMRTKRCHKYKTVKATLRLTKKYEEIYKKGGVNIILNRKNRTYYVRMFDSRWAYAEIKNTFRWQVCKRLEEDNQQDDCAVIRYFAKTYGATFGKIIRVSGTRHIILYFSTEDKLMKAVMDSIKIYKVGLELLIKKENDFIDDTGELKEFNKTAKWRNTTTSRSHGLRMEREQYEGTPECFASSSRRH</sequence>
<evidence type="ECO:0000256" key="1">
    <source>
        <dbReference type="PROSITE-ProRule" id="PRU00285"/>
    </source>
</evidence>
<evidence type="ECO:0000259" key="5">
    <source>
        <dbReference type="PROSITE" id="PS01031"/>
    </source>
</evidence>
<dbReference type="CDD" id="cd06464">
    <property type="entry name" value="ACD_sHsps-like"/>
    <property type="match status" value="1"/>
</dbReference>
<dbReference type="Gene3D" id="2.60.40.790">
    <property type="match status" value="1"/>
</dbReference>
<gene>
    <name evidence="6" type="ORF">RhiirA1_471265</name>
</gene>
<dbReference type="VEuPathDB" id="FungiDB:RhiirFUN_000187"/>
<evidence type="ECO:0000256" key="2">
    <source>
        <dbReference type="RuleBase" id="RU003616"/>
    </source>
</evidence>
<dbReference type="EMBL" id="LLXH01001592">
    <property type="protein sequence ID" value="PKC58244.1"/>
    <property type="molecule type" value="Genomic_DNA"/>
</dbReference>
<dbReference type="VEuPathDB" id="FungiDB:RhiirA1_471265"/>
<proteinExistence type="inferred from homology"/>
<name>A0A2N0R4L0_9GLOM</name>